<dbReference type="InterPro" id="IPR013976">
    <property type="entry name" value="HDOD"/>
</dbReference>
<dbReference type="PANTHER" id="PTHR43289">
    <property type="entry name" value="MITOGEN-ACTIVATED PROTEIN KINASE KINASE KINASE 20-RELATED"/>
    <property type="match status" value="1"/>
</dbReference>
<dbReference type="RefSeq" id="WP_146504157.1">
    <property type="nucleotide sequence ID" value="NZ_SJPG01000001.1"/>
</dbReference>
<dbReference type="AlphaFoldDB" id="A0A5C5XHT6"/>
<reference evidence="8 9" key="1">
    <citation type="submission" date="2019-02" db="EMBL/GenBank/DDBJ databases">
        <title>Deep-cultivation of Planctomycetes and their phenomic and genomic characterization uncovers novel biology.</title>
        <authorList>
            <person name="Wiegand S."/>
            <person name="Jogler M."/>
            <person name="Boedeker C."/>
            <person name="Pinto D."/>
            <person name="Vollmers J."/>
            <person name="Rivas-Marin E."/>
            <person name="Kohn T."/>
            <person name="Peeters S.H."/>
            <person name="Heuer A."/>
            <person name="Rast P."/>
            <person name="Oberbeckmann S."/>
            <person name="Bunk B."/>
            <person name="Jeske O."/>
            <person name="Meyerdierks A."/>
            <person name="Storesund J.E."/>
            <person name="Kallscheuer N."/>
            <person name="Luecker S."/>
            <person name="Lage O.M."/>
            <person name="Pohl T."/>
            <person name="Merkel B.J."/>
            <person name="Hornburger P."/>
            <person name="Mueller R.-W."/>
            <person name="Bruemmer F."/>
            <person name="Labrenz M."/>
            <person name="Spormann A.M."/>
            <person name="Op Den Camp H."/>
            <person name="Overmann J."/>
            <person name="Amann R."/>
            <person name="Jetten M.S.M."/>
            <person name="Mascher T."/>
            <person name="Medema M.H."/>
            <person name="Devos D.P."/>
            <person name="Kaster A.-K."/>
            <person name="Ovreas L."/>
            <person name="Rohde M."/>
            <person name="Galperin M.Y."/>
            <person name="Jogler C."/>
        </authorList>
    </citation>
    <scope>NUCLEOTIDE SEQUENCE [LARGE SCALE GENOMIC DNA]</scope>
    <source>
        <strain evidence="8 9">Pan54</strain>
    </source>
</reference>
<dbReference type="Gene3D" id="1.10.510.10">
    <property type="entry name" value="Transferase(Phosphotransferase) domain 1"/>
    <property type="match status" value="1"/>
</dbReference>
<dbReference type="PROSITE" id="PS00108">
    <property type="entry name" value="PROTEIN_KINASE_ST"/>
    <property type="match status" value="1"/>
</dbReference>
<sequence>MSQQTTSQVIDWSAIRVQLLPEGAESLLPSSWKLPILPQAVSEFLQHASNPNYDIKKLTKIVEQDTSLSCKLLKHVNSSALGLRHRISTIRNALMALGIRRSKMLILTAAVHATVKKFNSRLFDLHEFWADNLERARFSRAVAEKIGADVDLAYTGAMLQDFLIPILGHTNLKEYVSYWNDSHKPVCDLYEYEHNKFGVQHAQVGAICLMKWNVPDDLICSILCHHMDYEHLDRLGLVGTHVQAVAASSLIPTSILQHRELAIPLSIWDQHDSGYDLFEIAEKVDSEYTTEKDAGSHRESLAVRIEECLMSHLSSGGLLTELKNRQLGNYILEECIGNGASGSVYRARHTMMNRPAAVKVLSQEKLTESDIARFEREVQLTSLLQHANTVSIYDFGRTNDGMFYYAMEYVNGYSLKQLVQLYGPQPEGRVIPILKQVCGSIENAHRAGLVHRDIKPENILLSRKLHMSDHATVLDFGLVRNLQEEDGSNEKVITGTPLYLAPETISTMGTSSISSDLYAIGAVGYFLLTGQPLFTGNNAVDICLKQLSEVPISPSKRLGRKIDEDLERLIMNCLNKSIEKRPDSAFALAEQLARCEQVSFWNEDQAAAWWEAQSSLPEETRLGENDPTLICDLDETK</sequence>
<dbReference type="PROSITE" id="PS51833">
    <property type="entry name" value="HDOD"/>
    <property type="match status" value="1"/>
</dbReference>
<dbReference type="Gene3D" id="3.30.200.20">
    <property type="entry name" value="Phosphorylase Kinase, domain 1"/>
    <property type="match status" value="1"/>
</dbReference>
<evidence type="ECO:0000259" key="7">
    <source>
        <dbReference type="PROSITE" id="PS51833"/>
    </source>
</evidence>
<keyword evidence="1 8" id="KW-0808">Transferase</keyword>
<name>A0A5C5XHT6_9PLAN</name>
<comment type="caution">
    <text evidence="8">The sequence shown here is derived from an EMBL/GenBank/DDBJ whole genome shotgun (WGS) entry which is preliminary data.</text>
</comment>
<dbReference type="Gene3D" id="1.10.3210.10">
    <property type="entry name" value="Hypothetical protein af1432"/>
    <property type="match status" value="1"/>
</dbReference>
<dbReference type="OrthoDB" id="6111975at2"/>
<dbReference type="InterPro" id="IPR008271">
    <property type="entry name" value="Ser/Thr_kinase_AS"/>
</dbReference>
<accession>A0A5C5XHT6</accession>
<evidence type="ECO:0000256" key="2">
    <source>
        <dbReference type="ARBA" id="ARBA00022741"/>
    </source>
</evidence>
<dbReference type="PANTHER" id="PTHR43289:SF6">
    <property type="entry name" value="SERINE_THREONINE-PROTEIN KINASE NEKL-3"/>
    <property type="match status" value="1"/>
</dbReference>
<dbReference type="EMBL" id="SJPG01000001">
    <property type="protein sequence ID" value="TWT62279.1"/>
    <property type="molecule type" value="Genomic_DNA"/>
</dbReference>
<dbReference type="PROSITE" id="PS00107">
    <property type="entry name" value="PROTEIN_KINASE_ATP"/>
    <property type="match status" value="1"/>
</dbReference>
<dbReference type="SUPFAM" id="SSF56112">
    <property type="entry name" value="Protein kinase-like (PK-like)"/>
    <property type="match status" value="1"/>
</dbReference>
<gene>
    <name evidence="8" type="primary">prkC_12</name>
    <name evidence="8" type="ORF">Pan54_30200</name>
</gene>
<keyword evidence="9" id="KW-1185">Reference proteome</keyword>
<organism evidence="8 9">
    <name type="scientific">Rubinisphaera italica</name>
    <dbReference type="NCBI Taxonomy" id="2527969"/>
    <lineage>
        <taxon>Bacteria</taxon>
        <taxon>Pseudomonadati</taxon>
        <taxon>Planctomycetota</taxon>
        <taxon>Planctomycetia</taxon>
        <taxon>Planctomycetales</taxon>
        <taxon>Planctomycetaceae</taxon>
        <taxon>Rubinisphaera</taxon>
    </lineage>
</organism>
<evidence type="ECO:0000259" key="6">
    <source>
        <dbReference type="PROSITE" id="PS50011"/>
    </source>
</evidence>
<keyword evidence="4 5" id="KW-0067">ATP-binding</keyword>
<dbReference type="InterPro" id="IPR017441">
    <property type="entry name" value="Protein_kinase_ATP_BS"/>
</dbReference>
<evidence type="ECO:0000256" key="4">
    <source>
        <dbReference type="ARBA" id="ARBA00022840"/>
    </source>
</evidence>
<dbReference type="SUPFAM" id="SSF109604">
    <property type="entry name" value="HD-domain/PDEase-like"/>
    <property type="match status" value="1"/>
</dbReference>
<evidence type="ECO:0000256" key="1">
    <source>
        <dbReference type="ARBA" id="ARBA00022679"/>
    </source>
</evidence>
<dbReference type="InterPro" id="IPR011009">
    <property type="entry name" value="Kinase-like_dom_sf"/>
</dbReference>
<dbReference type="CDD" id="cd14014">
    <property type="entry name" value="STKc_PknB_like"/>
    <property type="match status" value="1"/>
</dbReference>
<dbReference type="EC" id="2.7.11.1" evidence="8"/>
<evidence type="ECO:0000256" key="3">
    <source>
        <dbReference type="ARBA" id="ARBA00022777"/>
    </source>
</evidence>
<protein>
    <submittedName>
        <fullName evidence="8">Serine/threonine-protein kinase PrkC</fullName>
        <ecNumber evidence="8">2.7.11.1</ecNumber>
    </submittedName>
</protein>
<dbReference type="InterPro" id="IPR000719">
    <property type="entry name" value="Prot_kinase_dom"/>
</dbReference>
<dbReference type="GO" id="GO:0004674">
    <property type="term" value="F:protein serine/threonine kinase activity"/>
    <property type="evidence" value="ECO:0007669"/>
    <property type="project" value="UniProtKB-EC"/>
</dbReference>
<feature type="domain" description="Protein kinase" evidence="6">
    <location>
        <begin position="330"/>
        <end position="593"/>
    </location>
</feature>
<dbReference type="GO" id="GO:0005524">
    <property type="term" value="F:ATP binding"/>
    <property type="evidence" value="ECO:0007669"/>
    <property type="project" value="UniProtKB-UniRule"/>
</dbReference>
<evidence type="ECO:0000256" key="5">
    <source>
        <dbReference type="PROSITE-ProRule" id="PRU10141"/>
    </source>
</evidence>
<proteinExistence type="predicted"/>
<feature type="binding site" evidence="5">
    <location>
        <position position="359"/>
    </location>
    <ligand>
        <name>ATP</name>
        <dbReference type="ChEBI" id="CHEBI:30616"/>
    </ligand>
</feature>
<evidence type="ECO:0000313" key="9">
    <source>
        <dbReference type="Proteomes" id="UP000316095"/>
    </source>
</evidence>
<dbReference type="Pfam" id="PF08668">
    <property type="entry name" value="HDOD"/>
    <property type="match status" value="1"/>
</dbReference>
<dbReference type="Pfam" id="PF00069">
    <property type="entry name" value="Pkinase"/>
    <property type="match status" value="1"/>
</dbReference>
<dbReference type="SMART" id="SM00220">
    <property type="entry name" value="S_TKc"/>
    <property type="match status" value="1"/>
</dbReference>
<dbReference type="Proteomes" id="UP000316095">
    <property type="component" value="Unassembled WGS sequence"/>
</dbReference>
<dbReference type="PROSITE" id="PS50011">
    <property type="entry name" value="PROTEIN_KINASE_DOM"/>
    <property type="match status" value="1"/>
</dbReference>
<feature type="domain" description="HDOD" evidence="7">
    <location>
        <begin position="34"/>
        <end position="228"/>
    </location>
</feature>
<evidence type="ECO:0000313" key="8">
    <source>
        <dbReference type="EMBL" id="TWT62279.1"/>
    </source>
</evidence>
<keyword evidence="2 5" id="KW-0547">Nucleotide-binding</keyword>
<keyword evidence="3 8" id="KW-0418">Kinase</keyword>